<organism evidence="3 4">
    <name type="scientific">Portunus trituberculatus</name>
    <name type="common">Swimming crab</name>
    <name type="synonym">Neptunus trituberculatus</name>
    <dbReference type="NCBI Taxonomy" id="210409"/>
    <lineage>
        <taxon>Eukaryota</taxon>
        <taxon>Metazoa</taxon>
        <taxon>Ecdysozoa</taxon>
        <taxon>Arthropoda</taxon>
        <taxon>Crustacea</taxon>
        <taxon>Multicrustacea</taxon>
        <taxon>Malacostraca</taxon>
        <taxon>Eumalacostraca</taxon>
        <taxon>Eucarida</taxon>
        <taxon>Decapoda</taxon>
        <taxon>Pleocyemata</taxon>
        <taxon>Brachyura</taxon>
        <taxon>Eubrachyura</taxon>
        <taxon>Portunoidea</taxon>
        <taxon>Portunidae</taxon>
        <taxon>Portuninae</taxon>
        <taxon>Portunus</taxon>
    </lineage>
</organism>
<proteinExistence type="predicted"/>
<gene>
    <name evidence="3" type="ORF">E2C01_081205</name>
</gene>
<evidence type="ECO:0000256" key="2">
    <source>
        <dbReference type="SAM" id="Phobius"/>
    </source>
</evidence>
<comment type="caution">
    <text evidence="3">The sequence shown here is derived from an EMBL/GenBank/DDBJ whole genome shotgun (WGS) entry which is preliminary data.</text>
</comment>
<keyword evidence="2" id="KW-1133">Transmembrane helix</keyword>
<dbReference type="Proteomes" id="UP000324222">
    <property type="component" value="Unassembled WGS sequence"/>
</dbReference>
<evidence type="ECO:0000313" key="3">
    <source>
        <dbReference type="EMBL" id="MPC86380.1"/>
    </source>
</evidence>
<keyword evidence="2" id="KW-0472">Membrane</keyword>
<feature type="transmembrane region" description="Helical" evidence="2">
    <location>
        <begin position="77"/>
        <end position="102"/>
    </location>
</feature>
<feature type="region of interest" description="Disordered" evidence="1">
    <location>
        <begin position="1"/>
        <end position="72"/>
    </location>
</feature>
<reference evidence="3 4" key="1">
    <citation type="submission" date="2019-05" db="EMBL/GenBank/DDBJ databases">
        <title>Another draft genome of Portunus trituberculatus and its Hox gene families provides insights of decapod evolution.</title>
        <authorList>
            <person name="Jeong J.-H."/>
            <person name="Song I."/>
            <person name="Kim S."/>
            <person name="Choi T."/>
            <person name="Kim D."/>
            <person name="Ryu S."/>
            <person name="Kim W."/>
        </authorList>
    </citation>
    <scope>NUCLEOTIDE SEQUENCE [LARGE SCALE GENOMIC DNA]</scope>
    <source>
        <tissue evidence="3">Muscle</tissue>
    </source>
</reference>
<feature type="compositionally biased region" description="Gly residues" evidence="1">
    <location>
        <begin position="13"/>
        <end position="22"/>
    </location>
</feature>
<name>A0A5B7IP74_PORTR</name>
<dbReference type="OrthoDB" id="1939715at2759"/>
<protein>
    <submittedName>
        <fullName evidence="3">Uncharacterized protein</fullName>
    </submittedName>
</protein>
<keyword evidence="4" id="KW-1185">Reference proteome</keyword>
<keyword evidence="2" id="KW-0812">Transmembrane</keyword>
<dbReference type="AlphaFoldDB" id="A0A5B7IP74"/>
<dbReference type="EMBL" id="VSRR010071266">
    <property type="protein sequence ID" value="MPC86380.1"/>
    <property type="molecule type" value="Genomic_DNA"/>
</dbReference>
<sequence>MANNTKPWSSAAAGGGLSGGSPGVPHPLDGGHQQSSSVQQSPFFHREFPKLGGGNLPAESSPQYGPGPSLRPQSESFVALCCSVLLLIYTIIHVSVCVCVCVH</sequence>
<evidence type="ECO:0000313" key="4">
    <source>
        <dbReference type="Proteomes" id="UP000324222"/>
    </source>
</evidence>
<evidence type="ECO:0000256" key="1">
    <source>
        <dbReference type="SAM" id="MobiDB-lite"/>
    </source>
</evidence>
<accession>A0A5B7IP74</accession>